<dbReference type="InterPro" id="IPR017871">
    <property type="entry name" value="ABC_transporter-like_CS"/>
</dbReference>
<dbReference type="CDD" id="cd03216">
    <property type="entry name" value="ABC_Carb_Monos_I"/>
    <property type="match status" value="1"/>
</dbReference>
<dbReference type="SUPFAM" id="SSF52540">
    <property type="entry name" value="P-loop containing nucleoside triphosphate hydrolases"/>
    <property type="match status" value="2"/>
</dbReference>
<keyword evidence="6 11" id="KW-0067">ATP-binding</keyword>
<dbReference type="Pfam" id="PF00005">
    <property type="entry name" value="ABC_tran"/>
    <property type="match status" value="2"/>
</dbReference>
<name>A0A9X1X9E9_9BACL</name>
<gene>
    <name evidence="11" type="ORF">LCY76_07375</name>
</gene>
<evidence type="ECO:0000256" key="2">
    <source>
        <dbReference type="ARBA" id="ARBA00009404"/>
    </source>
</evidence>
<evidence type="ECO:0000256" key="1">
    <source>
        <dbReference type="ARBA" id="ARBA00004417"/>
    </source>
</evidence>
<reference evidence="11" key="1">
    <citation type="submission" date="2021-09" db="EMBL/GenBank/DDBJ databases">
        <title>Genome analysis of Fictibacillus sp. KIGAM418 isolated from marine sediment.</title>
        <authorList>
            <person name="Seo M.-J."/>
            <person name="Cho E.-S."/>
            <person name="Hwang C.Y."/>
        </authorList>
    </citation>
    <scope>NUCLEOTIDE SEQUENCE</scope>
    <source>
        <strain evidence="11">KIGAM418</strain>
    </source>
</reference>
<dbReference type="Proteomes" id="UP001139011">
    <property type="component" value="Unassembled WGS sequence"/>
</dbReference>
<dbReference type="PANTHER" id="PTHR43790">
    <property type="entry name" value="CARBOHYDRATE TRANSPORT ATP-BINDING PROTEIN MG119-RELATED"/>
    <property type="match status" value="1"/>
</dbReference>
<feature type="domain" description="ABC transporter" evidence="10">
    <location>
        <begin position="252"/>
        <end position="496"/>
    </location>
</feature>
<organism evidence="11 12">
    <name type="scientific">Fictibacillus marinisediminis</name>
    <dbReference type="NCBI Taxonomy" id="2878389"/>
    <lineage>
        <taxon>Bacteria</taxon>
        <taxon>Bacillati</taxon>
        <taxon>Bacillota</taxon>
        <taxon>Bacilli</taxon>
        <taxon>Bacillales</taxon>
        <taxon>Fictibacillaceae</taxon>
        <taxon>Fictibacillus</taxon>
    </lineage>
</organism>
<comment type="function">
    <text evidence="7">Part of the ABC transporter complex LsrABCD involved in autoinducer 2 (AI-2) import. Responsible for energy coupling to the transport system.</text>
</comment>
<dbReference type="GO" id="GO:0005886">
    <property type="term" value="C:plasma membrane"/>
    <property type="evidence" value="ECO:0007669"/>
    <property type="project" value="UniProtKB-SubCell"/>
</dbReference>
<comment type="similarity">
    <text evidence="2">Belongs to the ABC transporter superfamily. AI-2 autoinducer porter (TC 3.A.1.2.8) family.</text>
</comment>
<dbReference type="InterPro" id="IPR050107">
    <property type="entry name" value="ABC_carbohydrate_import_ATPase"/>
</dbReference>
<evidence type="ECO:0000313" key="12">
    <source>
        <dbReference type="Proteomes" id="UP001139011"/>
    </source>
</evidence>
<dbReference type="PANTHER" id="PTHR43790:SF2">
    <property type="entry name" value="AUTOINDUCER 2 IMPORT ATP-BINDING PROTEIN LSRA"/>
    <property type="match status" value="1"/>
</dbReference>
<comment type="subcellular location">
    <subcellularLocation>
        <location evidence="1">Cell inner membrane</location>
        <topology evidence="1">Peripheral membrane protein</topology>
    </subcellularLocation>
</comment>
<dbReference type="InterPro" id="IPR003439">
    <property type="entry name" value="ABC_transporter-like_ATP-bd"/>
</dbReference>
<dbReference type="EC" id="7.6.2.13" evidence="8"/>
<dbReference type="InterPro" id="IPR003593">
    <property type="entry name" value="AAA+_ATPase"/>
</dbReference>
<evidence type="ECO:0000256" key="6">
    <source>
        <dbReference type="ARBA" id="ARBA00022840"/>
    </source>
</evidence>
<evidence type="ECO:0000256" key="4">
    <source>
        <dbReference type="ARBA" id="ARBA00019459"/>
    </source>
</evidence>
<evidence type="ECO:0000259" key="10">
    <source>
        <dbReference type="PROSITE" id="PS50893"/>
    </source>
</evidence>
<evidence type="ECO:0000256" key="9">
    <source>
        <dbReference type="ARBA" id="ARBA00034076"/>
    </source>
</evidence>
<dbReference type="InterPro" id="IPR027417">
    <property type="entry name" value="P-loop_NTPase"/>
</dbReference>
<evidence type="ECO:0000256" key="3">
    <source>
        <dbReference type="ARBA" id="ARBA00011262"/>
    </source>
</evidence>
<comment type="caution">
    <text evidence="11">The sequence shown here is derived from an EMBL/GenBank/DDBJ whole genome shotgun (WGS) entry which is preliminary data.</text>
</comment>
<comment type="subunit">
    <text evidence="3">The complex is composed of two ATP-binding proteins (LsrA), two transmembrane proteins (LsrC and LsrD) and a solute-binding protein (LsrB).</text>
</comment>
<keyword evidence="12" id="KW-1185">Reference proteome</keyword>
<dbReference type="CDD" id="cd03215">
    <property type="entry name" value="ABC_Carb_Monos_II"/>
    <property type="match status" value="1"/>
</dbReference>
<dbReference type="AlphaFoldDB" id="A0A9X1X9E9"/>
<dbReference type="GO" id="GO:0005524">
    <property type="term" value="F:ATP binding"/>
    <property type="evidence" value="ECO:0007669"/>
    <property type="project" value="UniProtKB-KW"/>
</dbReference>
<evidence type="ECO:0000256" key="5">
    <source>
        <dbReference type="ARBA" id="ARBA00022741"/>
    </source>
</evidence>
<evidence type="ECO:0000256" key="7">
    <source>
        <dbReference type="ARBA" id="ARBA00023747"/>
    </source>
</evidence>
<dbReference type="RefSeq" id="WP_248252093.1">
    <property type="nucleotide sequence ID" value="NZ_JAIWJX010000002.1"/>
</dbReference>
<accession>A0A9X1X9E9</accession>
<evidence type="ECO:0000256" key="8">
    <source>
        <dbReference type="ARBA" id="ARBA00023798"/>
    </source>
</evidence>
<keyword evidence="5" id="KW-0547">Nucleotide-binding</keyword>
<dbReference type="GO" id="GO:0016887">
    <property type="term" value="F:ATP hydrolysis activity"/>
    <property type="evidence" value="ECO:0007669"/>
    <property type="project" value="InterPro"/>
</dbReference>
<protein>
    <recommendedName>
        <fullName evidence="4">Autoinducer 2 import ATP-binding protein LsrA</fullName>
        <ecNumber evidence="8">7.6.2.13</ecNumber>
    </recommendedName>
</protein>
<dbReference type="Gene3D" id="3.40.50.300">
    <property type="entry name" value="P-loop containing nucleotide triphosphate hydrolases"/>
    <property type="match status" value="2"/>
</dbReference>
<feature type="domain" description="ABC transporter" evidence="10">
    <location>
        <begin position="7"/>
        <end position="236"/>
    </location>
</feature>
<dbReference type="PROSITE" id="PS50893">
    <property type="entry name" value="ABC_TRANSPORTER_2"/>
    <property type="match status" value="2"/>
</dbReference>
<dbReference type="PROSITE" id="PS00211">
    <property type="entry name" value="ABC_TRANSPORTER_1"/>
    <property type="match status" value="1"/>
</dbReference>
<proteinExistence type="inferred from homology"/>
<evidence type="ECO:0000313" key="11">
    <source>
        <dbReference type="EMBL" id="MCK6256414.1"/>
    </source>
</evidence>
<comment type="catalytic activity">
    <reaction evidence="9">
        <text>ATP + H2O + (2R,4S)-2-methyl-2,3,3,4-tetrahydroxytetrahydrofuran-[AI-2-binding protein]Side 1 = ADP + phosphate + (2R,4S)-2-methyl-2,3,3,4-tetrahydroxytetrahydrofuranSide 2 + [AI-2-binding protein]Side 1.</text>
        <dbReference type="EC" id="7.6.2.13"/>
    </reaction>
</comment>
<dbReference type="EMBL" id="JAIWJX010000002">
    <property type="protein sequence ID" value="MCK6256414.1"/>
    <property type="molecule type" value="Genomic_DNA"/>
</dbReference>
<sequence>MGEESLLQMSEIKKQFSENLVLKDVDMSVLSGQIHALIGGNGAGKSTLMKIITGLYQADSGQLLMKGEQVHFNSPAEAHKKGIYLVPQEPLIFPNMSVEENISIGLKQPKKTVKQKIRELNSKLCWNLDLSRSASTLSIAEQQLVELLRGLMRDAELLILDEPTSTLTHHEISSLFRIVKQLASSGKGIVYITHRFSEIFELAHHISVLRDGVISASGPVSQFSYEKLVQNLMPEGKTFDSKASVSPCRQEGKAEDKTPILSVKNLFGKRFHSVSFTVCKGEVVGIAGIVGAGRTELAEAIFGISQCASGEVCLDGEDITTFSVRERIDRGLVYIPEDRYAHGVFSIASLKGNLTSAILHKGKGWILPFKQEQKIAEQYISQLNVKALNCRQSAESLSGGNQQKIVLGKYLAAKPKVILFDEPTRGIDASARLDIYELISELKKKGISIVLISSDPEEIMALSDHVWVMHEGKLVKKLEDDAITLDQITSASFGVEEEVTAP</sequence>
<dbReference type="SMART" id="SM00382">
    <property type="entry name" value="AAA"/>
    <property type="match status" value="2"/>
</dbReference>